<dbReference type="GO" id="GO:0042918">
    <property type="term" value="P:alkanesulfonate transmembrane transport"/>
    <property type="evidence" value="ECO:0007669"/>
    <property type="project" value="TreeGrafter"/>
</dbReference>
<dbReference type="PANTHER" id="PTHR30024">
    <property type="entry name" value="ALIPHATIC SULFONATES-BINDING PROTEIN-RELATED"/>
    <property type="match status" value="1"/>
</dbReference>
<reference evidence="6" key="1">
    <citation type="journal article" date="2014" name="Int. J. Syst. Evol. Microbiol.">
        <title>Complete genome sequence of Corynebacterium casei LMG S-19264T (=DSM 44701T), isolated from a smear-ripened cheese.</title>
        <authorList>
            <consortium name="US DOE Joint Genome Institute (JGI-PGF)"/>
            <person name="Walter F."/>
            <person name="Albersmeier A."/>
            <person name="Kalinowski J."/>
            <person name="Ruckert C."/>
        </authorList>
    </citation>
    <scope>NUCLEOTIDE SEQUENCE</scope>
    <source>
        <strain evidence="6">CGMCC 1.15794</strain>
    </source>
</reference>
<dbReference type="Proteomes" id="UP000657592">
    <property type="component" value="Unassembled WGS sequence"/>
</dbReference>
<keyword evidence="3 4" id="KW-0732">Signal</keyword>
<comment type="caution">
    <text evidence="6">The sequence shown here is derived from an EMBL/GenBank/DDBJ whole genome shotgun (WGS) entry which is preliminary data.</text>
</comment>
<dbReference type="PROSITE" id="PS51257">
    <property type="entry name" value="PROKAR_LIPOPROTEIN"/>
    <property type="match status" value="1"/>
</dbReference>
<dbReference type="Gene3D" id="3.40.190.10">
    <property type="entry name" value="Periplasmic binding protein-like II"/>
    <property type="match status" value="2"/>
</dbReference>
<dbReference type="PANTHER" id="PTHR30024:SF47">
    <property type="entry name" value="TAURINE-BINDING PERIPLASMIC PROTEIN"/>
    <property type="match status" value="1"/>
</dbReference>
<keyword evidence="7" id="KW-1185">Reference proteome</keyword>
<evidence type="ECO:0000259" key="5">
    <source>
        <dbReference type="Pfam" id="PF09084"/>
    </source>
</evidence>
<evidence type="ECO:0000256" key="1">
    <source>
        <dbReference type="ARBA" id="ARBA00004418"/>
    </source>
</evidence>
<dbReference type="Pfam" id="PF09084">
    <property type="entry name" value="NMT1"/>
    <property type="match status" value="1"/>
</dbReference>
<protein>
    <submittedName>
        <fullName evidence="6">Sulfonate ABC transporter substrate-binding protein</fullName>
    </submittedName>
</protein>
<evidence type="ECO:0000313" key="6">
    <source>
        <dbReference type="EMBL" id="GGH42359.1"/>
    </source>
</evidence>
<feature type="chain" id="PRO_5039424411" evidence="4">
    <location>
        <begin position="24"/>
        <end position="336"/>
    </location>
</feature>
<evidence type="ECO:0000313" key="7">
    <source>
        <dbReference type="Proteomes" id="UP000657592"/>
    </source>
</evidence>
<comment type="similarity">
    <text evidence="2">Belongs to the bacterial solute-binding protein SsuA/TauA family.</text>
</comment>
<reference evidence="6" key="2">
    <citation type="submission" date="2020-09" db="EMBL/GenBank/DDBJ databases">
        <authorList>
            <person name="Sun Q."/>
            <person name="Zhou Y."/>
        </authorList>
    </citation>
    <scope>NUCLEOTIDE SEQUENCE</scope>
    <source>
        <strain evidence="6">CGMCC 1.15794</strain>
    </source>
</reference>
<proteinExistence type="inferred from homology"/>
<dbReference type="InterPro" id="IPR015168">
    <property type="entry name" value="SsuA/THI5"/>
</dbReference>
<name>A0A917MM52_9MICO</name>
<evidence type="ECO:0000256" key="4">
    <source>
        <dbReference type="SAM" id="SignalP"/>
    </source>
</evidence>
<dbReference type="AlphaFoldDB" id="A0A917MM52"/>
<sequence length="336" mass="34766">MNKRMIGALVPLAAVTLALSGCGGDPLGATEPSGAGEPGGGSAELTPISVVVAPIHFEPTYIADREGFFEEEGLDVEIIRGADPTSNIARVVSGEVQITTGSLGTLVTSNARGVPVTAIAGNGYTSAEYATSGILALESSGIESPADLAGRTVGIQGLNTGSEIGMFLAAEDHGIDPMSIERVELASAGMETALLEGTVDAVLASSPFFEQIGARDGVSLVSTPSTEYLAGSPITVWTVTREWVGANADTAKAFIRAMEKAQAFYEDDANAEAVLDITAEISEVDRESLSADSLIPISVAIDEEQAKVQADAFVEYGIIDTAVTIDDLLWSEAPRR</sequence>
<gene>
    <name evidence="6" type="primary">ssuA</name>
    <name evidence="6" type="ORF">GCM10010921_15550</name>
</gene>
<evidence type="ECO:0000256" key="2">
    <source>
        <dbReference type="ARBA" id="ARBA00010742"/>
    </source>
</evidence>
<feature type="signal peptide" evidence="4">
    <location>
        <begin position="1"/>
        <end position="23"/>
    </location>
</feature>
<dbReference type="RefSeq" id="WP_188755709.1">
    <property type="nucleotide sequence ID" value="NZ_BMJY01000005.1"/>
</dbReference>
<dbReference type="SUPFAM" id="SSF53850">
    <property type="entry name" value="Periplasmic binding protein-like II"/>
    <property type="match status" value="1"/>
</dbReference>
<dbReference type="EMBL" id="BMJY01000005">
    <property type="protein sequence ID" value="GGH42359.1"/>
    <property type="molecule type" value="Genomic_DNA"/>
</dbReference>
<accession>A0A917MM52</accession>
<organism evidence="6 7">
    <name type="scientific">Microbacterium album</name>
    <dbReference type="NCBI Taxonomy" id="2053191"/>
    <lineage>
        <taxon>Bacteria</taxon>
        <taxon>Bacillati</taxon>
        <taxon>Actinomycetota</taxon>
        <taxon>Actinomycetes</taxon>
        <taxon>Micrococcales</taxon>
        <taxon>Microbacteriaceae</taxon>
        <taxon>Microbacterium</taxon>
    </lineage>
</organism>
<evidence type="ECO:0000256" key="3">
    <source>
        <dbReference type="ARBA" id="ARBA00022729"/>
    </source>
</evidence>
<comment type="subcellular location">
    <subcellularLocation>
        <location evidence="1">Periplasm</location>
    </subcellularLocation>
</comment>
<feature type="domain" description="SsuA/THI5-like" evidence="5">
    <location>
        <begin position="57"/>
        <end position="264"/>
    </location>
</feature>
<dbReference type="GO" id="GO:0042597">
    <property type="term" value="C:periplasmic space"/>
    <property type="evidence" value="ECO:0007669"/>
    <property type="project" value="UniProtKB-SubCell"/>
</dbReference>